<evidence type="ECO:0000256" key="2">
    <source>
        <dbReference type="ARBA" id="ARBA00010662"/>
    </source>
</evidence>
<dbReference type="SUPFAM" id="SSF100950">
    <property type="entry name" value="NagB/RpiA/CoA transferase-like"/>
    <property type="match status" value="1"/>
</dbReference>
<keyword evidence="6" id="KW-1185">Reference proteome</keyword>
<dbReference type="UniPathway" id="UPA00115"/>
<evidence type="ECO:0000259" key="4">
    <source>
        <dbReference type="Pfam" id="PF01182"/>
    </source>
</evidence>
<dbReference type="AlphaFoldDB" id="A0A2V0PNZ8"/>
<dbReference type="NCBIfam" id="TIGR01198">
    <property type="entry name" value="pgl"/>
    <property type="match status" value="1"/>
</dbReference>
<protein>
    <recommendedName>
        <fullName evidence="3">Probable 6-phosphogluconolactonase</fullName>
        <ecNumber evidence="3">3.1.1.31</ecNumber>
    </recommendedName>
</protein>
<dbReference type="Pfam" id="PF01182">
    <property type="entry name" value="Glucosamine_iso"/>
    <property type="match status" value="1"/>
</dbReference>
<dbReference type="STRING" id="307507.A0A2V0PNZ8"/>
<dbReference type="InParanoid" id="A0A2V0PNZ8"/>
<dbReference type="GO" id="GO:0017057">
    <property type="term" value="F:6-phosphogluconolactonase activity"/>
    <property type="evidence" value="ECO:0007669"/>
    <property type="project" value="UniProtKB-EC"/>
</dbReference>
<evidence type="ECO:0000256" key="3">
    <source>
        <dbReference type="RuleBase" id="RU365095"/>
    </source>
</evidence>
<comment type="caution">
    <text evidence="5">The sequence shown here is derived from an EMBL/GenBank/DDBJ whole genome shotgun (WGS) entry which is preliminary data.</text>
</comment>
<dbReference type="GO" id="GO:0006098">
    <property type="term" value="P:pentose-phosphate shunt"/>
    <property type="evidence" value="ECO:0007669"/>
    <property type="project" value="UniProtKB-UniPathway"/>
</dbReference>
<dbReference type="EMBL" id="BDRX01000177">
    <property type="protein sequence ID" value="GBF99863.1"/>
    <property type="molecule type" value="Genomic_DNA"/>
</dbReference>
<dbReference type="PANTHER" id="PTHR11054:SF0">
    <property type="entry name" value="6-PHOSPHOGLUCONOLACTONASE"/>
    <property type="match status" value="1"/>
</dbReference>
<evidence type="ECO:0000313" key="5">
    <source>
        <dbReference type="EMBL" id="GBF99863.1"/>
    </source>
</evidence>
<dbReference type="InterPro" id="IPR039104">
    <property type="entry name" value="6PGL"/>
</dbReference>
<proteinExistence type="inferred from homology"/>
<dbReference type="Gene3D" id="3.40.50.1360">
    <property type="match status" value="1"/>
</dbReference>
<dbReference type="InterPro" id="IPR005900">
    <property type="entry name" value="6-phosphogluconolactonase_DevB"/>
</dbReference>
<comment type="similarity">
    <text evidence="2 3">Belongs to the glucosamine/galactosamine-6-phosphate isomerase family. 6-phosphogluconolactonase subfamily.</text>
</comment>
<sequence>MVAARAGAKQACKVVVDVSPTEAAVGTRLCALFADAARKAIADKGSFTVAVPGGSVLKMLGGLKEQKGIDWSKVHLYYVNHKVLPHSDPASTHKKALAGFVQAVGLPEANVAAPLEPAPGQDLSAAASAAASDYESRLRAAAASLGLPLAQSGAPRLDWMLLGMGADGHVGSLYPNKPTLEERTAWVLPFQKSADAASITLSLPVMAAGREVVICLTGAKKAPAVRLAVEGGAQPGELPGAMVAPAPDATLTWLLDEAAAAELGGKR</sequence>
<dbReference type="EC" id="3.1.1.31" evidence="3"/>
<evidence type="ECO:0000256" key="1">
    <source>
        <dbReference type="ARBA" id="ARBA00004959"/>
    </source>
</evidence>
<reference evidence="5 6" key="1">
    <citation type="journal article" date="2018" name="Sci. Rep.">
        <title>Raphidocelis subcapitata (=Pseudokirchneriella subcapitata) provides an insight into genome evolution and environmental adaptations in the Sphaeropleales.</title>
        <authorList>
            <person name="Suzuki S."/>
            <person name="Yamaguchi H."/>
            <person name="Nakajima N."/>
            <person name="Kawachi M."/>
        </authorList>
    </citation>
    <scope>NUCLEOTIDE SEQUENCE [LARGE SCALE GENOMIC DNA]</scope>
    <source>
        <strain evidence="5 6">NIES-35</strain>
    </source>
</reference>
<evidence type="ECO:0000313" key="6">
    <source>
        <dbReference type="Proteomes" id="UP000247498"/>
    </source>
</evidence>
<organism evidence="5 6">
    <name type="scientific">Raphidocelis subcapitata</name>
    <dbReference type="NCBI Taxonomy" id="307507"/>
    <lineage>
        <taxon>Eukaryota</taxon>
        <taxon>Viridiplantae</taxon>
        <taxon>Chlorophyta</taxon>
        <taxon>core chlorophytes</taxon>
        <taxon>Chlorophyceae</taxon>
        <taxon>CS clade</taxon>
        <taxon>Sphaeropleales</taxon>
        <taxon>Selenastraceae</taxon>
        <taxon>Raphidocelis</taxon>
    </lineage>
</organism>
<comment type="pathway">
    <text evidence="1">Carbohydrate degradation; pentose phosphate pathway.</text>
</comment>
<accession>A0A2V0PNZ8</accession>
<dbReference type="Proteomes" id="UP000247498">
    <property type="component" value="Unassembled WGS sequence"/>
</dbReference>
<name>A0A2V0PNZ8_9CHLO</name>
<comment type="catalytic activity">
    <reaction evidence="3">
        <text>6-phospho-D-glucono-1,5-lactone + H2O = 6-phospho-D-gluconate + H(+)</text>
        <dbReference type="Rhea" id="RHEA:12556"/>
        <dbReference type="ChEBI" id="CHEBI:15377"/>
        <dbReference type="ChEBI" id="CHEBI:15378"/>
        <dbReference type="ChEBI" id="CHEBI:57955"/>
        <dbReference type="ChEBI" id="CHEBI:58759"/>
        <dbReference type="EC" id="3.1.1.31"/>
    </reaction>
</comment>
<dbReference type="OrthoDB" id="432544at2759"/>
<feature type="domain" description="Glucosamine/galactosamine-6-phosphate isomerase" evidence="4">
    <location>
        <begin position="21"/>
        <end position="247"/>
    </location>
</feature>
<dbReference type="PANTHER" id="PTHR11054">
    <property type="entry name" value="6-PHOSPHOGLUCONOLACTONASE"/>
    <property type="match status" value="1"/>
</dbReference>
<dbReference type="InterPro" id="IPR037171">
    <property type="entry name" value="NagB/RpiA_transferase-like"/>
</dbReference>
<dbReference type="GO" id="GO:0005975">
    <property type="term" value="P:carbohydrate metabolic process"/>
    <property type="evidence" value="ECO:0007669"/>
    <property type="project" value="InterPro"/>
</dbReference>
<gene>
    <name evidence="5" type="ORF">Rsub_12503</name>
</gene>
<dbReference type="InterPro" id="IPR006148">
    <property type="entry name" value="Glc/Gal-6P_isomerase"/>
</dbReference>